<dbReference type="Gene3D" id="2.40.110.10">
    <property type="entry name" value="Butyryl-CoA Dehydrogenase, subunit A, domain 2"/>
    <property type="match status" value="1"/>
</dbReference>
<dbReference type="InterPro" id="IPR036250">
    <property type="entry name" value="AcylCo_DH-like_C"/>
</dbReference>
<protein>
    <submittedName>
        <fullName evidence="11">Acyl-CoA dehydrogenase</fullName>
    </submittedName>
</protein>
<evidence type="ECO:0000259" key="10">
    <source>
        <dbReference type="Pfam" id="PF02771"/>
    </source>
</evidence>
<feature type="domain" description="Acyl-CoA dehydrogenase/oxidase C-terminal" evidence="8">
    <location>
        <begin position="243"/>
        <end position="393"/>
    </location>
</feature>
<sequence length="419" mass="46850">MRETVFFTRRLQDLLPRIHDFIEQELIPLETGFHQRPLAETTALLDEKREKVKAAGLWGLHLPQQEGGLGLTLCEFGQVSEVLALAPFYGHYTFNCQAPDIGNMELISKFGSAEIKSKFLHPLMEGKIRSCFSMTEPEFAGSNPTRMATTAMREGNEYVINGHKWFTSSADGADFAVVMAVTNPEAPPHQRASMLIVPTNAPGFIHERNIPVFGESGSGWFSHAEIRYQNCRVPVSHLIGEEGAGFRLAQERLGPGRIHHCMRWIGIAEKAFDMLCRRASSREIEENVLLGEKQFIQGFIAESRIEIDAARLLVLNTAHTIDIHGAAQVRNQISGIKLFVANMMLRVLDRAIQVHGALGVTDDIILSAIYRHERGARIWDGADEVHKQNLALSILKIYGLDVKKKTREANAAKIQSHQK</sequence>
<dbReference type="AlphaFoldDB" id="A0A6C0GIE4"/>
<name>A0A6C0GIE4_9BACT</name>
<dbReference type="InterPro" id="IPR013786">
    <property type="entry name" value="AcylCoA_DH/ox_N"/>
</dbReference>
<evidence type="ECO:0000256" key="2">
    <source>
        <dbReference type="ARBA" id="ARBA00009347"/>
    </source>
</evidence>
<evidence type="ECO:0000259" key="8">
    <source>
        <dbReference type="Pfam" id="PF00441"/>
    </source>
</evidence>
<dbReference type="InterPro" id="IPR009075">
    <property type="entry name" value="AcylCo_DH/oxidase_C"/>
</dbReference>
<dbReference type="GO" id="GO:0005737">
    <property type="term" value="C:cytoplasm"/>
    <property type="evidence" value="ECO:0007669"/>
    <property type="project" value="TreeGrafter"/>
</dbReference>
<dbReference type="InterPro" id="IPR009100">
    <property type="entry name" value="AcylCoA_DH/oxidase_NM_dom_sf"/>
</dbReference>
<dbReference type="Pfam" id="PF02771">
    <property type="entry name" value="Acyl-CoA_dh_N"/>
    <property type="match status" value="1"/>
</dbReference>
<dbReference type="InterPro" id="IPR050741">
    <property type="entry name" value="Acyl-CoA_dehydrogenase"/>
</dbReference>
<evidence type="ECO:0000256" key="7">
    <source>
        <dbReference type="RuleBase" id="RU362125"/>
    </source>
</evidence>
<dbReference type="FunFam" id="2.40.110.10:FF:000002">
    <property type="entry name" value="Acyl-CoA dehydrogenase fadE12"/>
    <property type="match status" value="1"/>
</dbReference>
<accession>A0A6C0GIE4</accession>
<keyword evidence="6 7" id="KW-0560">Oxidoreductase</keyword>
<evidence type="ECO:0000256" key="5">
    <source>
        <dbReference type="ARBA" id="ARBA00022827"/>
    </source>
</evidence>
<dbReference type="GO" id="GO:0033539">
    <property type="term" value="P:fatty acid beta-oxidation using acyl-CoA dehydrogenase"/>
    <property type="evidence" value="ECO:0007669"/>
    <property type="project" value="TreeGrafter"/>
</dbReference>
<dbReference type="Pfam" id="PF02770">
    <property type="entry name" value="Acyl-CoA_dh_M"/>
    <property type="match status" value="1"/>
</dbReference>
<dbReference type="PANTHER" id="PTHR48083">
    <property type="entry name" value="MEDIUM-CHAIN SPECIFIC ACYL-COA DEHYDROGENASE, MITOCHONDRIAL-RELATED"/>
    <property type="match status" value="1"/>
</dbReference>
<comment type="cofactor">
    <cofactor evidence="1 7">
        <name>FAD</name>
        <dbReference type="ChEBI" id="CHEBI:57692"/>
    </cofactor>
</comment>
<dbReference type="RefSeq" id="WP_162443762.1">
    <property type="nucleotide sequence ID" value="NZ_CP048222.1"/>
</dbReference>
<dbReference type="KEGG" id="rhoz:GXP67_14405"/>
<evidence type="ECO:0000256" key="6">
    <source>
        <dbReference type="ARBA" id="ARBA00023002"/>
    </source>
</evidence>
<keyword evidence="12" id="KW-1185">Reference proteome</keyword>
<dbReference type="PANTHER" id="PTHR48083:SF13">
    <property type="entry name" value="ACYL-COA DEHYDROGENASE FAMILY MEMBER 11"/>
    <property type="match status" value="1"/>
</dbReference>
<dbReference type="SUPFAM" id="SSF56645">
    <property type="entry name" value="Acyl-CoA dehydrogenase NM domain-like"/>
    <property type="match status" value="1"/>
</dbReference>
<proteinExistence type="inferred from homology"/>
<dbReference type="Proteomes" id="UP000480178">
    <property type="component" value="Chromosome"/>
</dbReference>
<dbReference type="GO" id="GO:0050660">
    <property type="term" value="F:flavin adenine dinucleotide binding"/>
    <property type="evidence" value="ECO:0007669"/>
    <property type="project" value="InterPro"/>
</dbReference>
<comment type="similarity">
    <text evidence="2 7">Belongs to the acyl-CoA dehydrogenase family.</text>
</comment>
<keyword evidence="4 7" id="KW-0285">Flavoprotein</keyword>
<dbReference type="Gene3D" id="1.20.140.10">
    <property type="entry name" value="Butyryl-CoA Dehydrogenase, subunit A, domain 3"/>
    <property type="match status" value="1"/>
</dbReference>
<feature type="domain" description="Acyl-CoA oxidase/dehydrogenase middle" evidence="9">
    <location>
        <begin position="131"/>
        <end position="227"/>
    </location>
</feature>
<evidence type="ECO:0000313" key="12">
    <source>
        <dbReference type="Proteomes" id="UP000480178"/>
    </source>
</evidence>
<reference evidence="11 12" key="1">
    <citation type="submission" date="2020-01" db="EMBL/GenBank/DDBJ databases">
        <authorList>
            <person name="Kim M.K."/>
        </authorList>
    </citation>
    <scope>NUCLEOTIDE SEQUENCE [LARGE SCALE GENOMIC DNA]</scope>
    <source>
        <strain evidence="11 12">172606-1</strain>
    </source>
</reference>
<dbReference type="EMBL" id="CP048222">
    <property type="protein sequence ID" value="QHT67739.1"/>
    <property type="molecule type" value="Genomic_DNA"/>
</dbReference>
<keyword evidence="5 7" id="KW-0274">FAD</keyword>
<organism evidence="11 12">
    <name type="scientific">Rhodocytophaga rosea</name>
    <dbReference type="NCBI Taxonomy" id="2704465"/>
    <lineage>
        <taxon>Bacteria</taxon>
        <taxon>Pseudomonadati</taxon>
        <taxon>Bacteroidota</taxon>
        <taxon>Cytophagia</taxon>
        <taxon>Cytophagales</taxon>
        <taxon>Rhodocytophagaceae</taxon>
        <taxon>Rhodocytophaga</taxon>
    </lineage>
</organism>
<evidence type="ECO:0000256" key="3">
    <source>
        <dbReference type="ARBA" id="ARBA00011738"/>
    </source>
</evidence>
<dbReference type="InterPro" id="IPR006091">
    <property type="entry name" value="Acyl-CoA_Oxase/DH_mid-dom"/>
</dbReference>
<dbReference type="Gene3D" id="1.10.540.10">
    <property type="entry name" value="Acyl-CoA dehydrogenase/oxidase, N-terminal domain"/>
    <property type="match status" value="1"/>
</dbReference>
<gene>
    <name evidence="11" type="ORF">GXP67_14405</name>
</gene>
<dbReference type="InterPro" id="IPR037069">
    <property type="entry name" value="AcylCoA_DH/ox_N_sf"/>
</dbReference>
<dbReference type="InterPro" id="IPR046373">
    <property type="entry name" value="Acyl-CoA_Oxase/DH_mid-dom_sf"/>
</dbReference>
<dbReference type="Pfam" id="PF00441">
    <property type="entry name" value="Acyl-CoA_dh_1"/>
    <property type="match status" value="1"/>
</dbReference>
<evidence type="ECO:0000256" key="4">
    <source>
        <dbReference type="ARBA" id="ARBA00022630"/>
    </source>
</evidence>
<feature type="domain" description="Acyl-CoA dehydrogenase/oxidase N-terminal" evidence="10">
    <location>
        <begin position="13"/>
        <end position="127"/>
    </location>
</feature>
<evidence type="ECO:0000313" key="11">
    <source>
        <dbReference type="EMBL" id="QHT67739.1"/>
    </source>
</evidence>
<dbReference type="SUPFAM" id="SSF47203">
    <property type="entry name" value="Acyl-CoA dehydrogenase C-terminal domain-like"/>
    <property type="match status" value="1"/>
</dbReference>
<evidence type="ECO:0000259" key="9">
    <source>
        <dbReference type="Pfam" id="PF02770"/>
    </source>
</evidence>
<comment type="subunit">
    <text evidence="3">Homodimer.</text>
</comment>
<evidence type="ECO:0000256" key="1">
    <source>
        <dbReference type="ARBA" id="ARBA00001974"/>
    </source>
</evidence>
<dbReference type="GO" id="GO:0003995">
    <property type="term" value="F:acyl-CoA dehydrogenase activity"/>
    <property type="evidence" value="ECO:0007669"/>
    <property type="project" value="TreeGrafter"/>
</dbReference>